<evidence type="ECO:0000313" key="9">
    <source>
        <dbReference type="Proteomes" id="UP000218231"/>
    </source>
</evidence>
<comment type="subcellular location">
    <subcellularLocation>
        <location evidence="1">Cytoplasm</location>
        <location evidence="1">Cytoskeleton</location>
    </subcellularLocation>
</comment>
<dbReference type="Gene3D" id="3.30.450.30">
    <property type="entry name" value="Dynein light chain 2a, cytoplasmic"/>
    <property type="match status" value="1"/>
</dbReference>
<evidence type="ECO:0000256" key="1">
    <source>
        <dbReference type="ARBA" id="ARBA00004245"/>
    </source>
</evidence>
<keyword evidence="6" id="KW-0206">Cytoskeleton</keyword>
<evidence type="ECO:0000313" key="8">
    <source>
        <dbReference type="EMBL" id="PAV56968.1"/>
    </source>
</evidence>
<dbReference type="AlphaFoldDB" id="A0A2A2J587"/>
<dbReference type="Pfam" id="PF00235">
    <property type="entry name" value="Profilin"/>
    <property type="match status" value="1"/>
</dbReference>
<sequence>MAGWDAYINSLTGGSQAIKRAAIVGLDGSIWARTEGGSMFKATDSELKTFVSLFNNIDSVPSTGADLEGIHYIVPRTEPNLIFGKKDKSGFFAAKSKSAVLIAVYEGENQVSADVRNAVEKLTTYLESIGY</sequence>
<dbReference type="STRING" id="2018661.A0A2A2J587"/>
<proteinExistence type="inferred from homology"/>
<dbReference type="GO" id="GO:0005856">
    <property type="term" value="C:cytoskeleton"/>
    <property type="evidence" value="ECO:0007669"/>
    <property type="project" value="UniProtKB-SubCell"/>
</dbReference>
<gene>
    <name evidence="8" type="ORF">WR25_04085</name>
</gene>
<dbReference type="CDD" id="cd00148">
    <property type="entry name" value="PROF"/>
    <property type="match status" value="1"/>
</dbReference>
<dbReference type="GO" id="GO:0003785">
    <property type="term" value="F:actin monomer binding"/>
    <property type="evidence" value="ECO:0007669"/>
    <property type="project" value="TreeGrafter"/>
</dbReference>
<dbReference type="SUPFAM" id="SSF55770">
    <property type="entry name" value="Profilin (actin-binding protein)"/>
    <property type="match status" value="1"/>
</dbReference>
<evidence type="ECO:0000256" key="7">
    <source>
        <dbReference type="RuleBase" id="RU003909"/>
    </source>
</evidence>
<evidence type="ECO:0000256" key="4">
    <source>
        <dbReference type="ARBA" id="ARBA00022490"/>
    </source>
</evidence>
<dbReference type="Proteomes" id="UP000218231">
    <property type="component" value="Unassembled WGS sequence"/>
</dbReference>
<evidence type="ECO:0000256" key="3">
    <source>
        <dbReference type="ARBA" id="ARBA00011583"/>
    </source>
</evidence>
<dbReference type="OrthoDB" id="421374at2759"/>
<name>A0A2A2J587_9BILA</name>
<comment type="similarity">
    <text evidence="2 7">Belongs to the profilin family.</text>
</comment>
<evidence type="ECO:0000256" key="6">
    <source>
        <dbReference type="ARBA" id="ARBA00023212"/>
    </source>
</evidence>
<dbReference type="GO" id="GO:0005938">
    <property type="term" value="C:cell cortex"/>
    <property type="evidence" value="ECO:0007669"/>
    <property type="project" value="TreeGrafter"/>
</dbReference>
<keyword evidence="4" id="KW-0963">Cytoplasm</keyword>
<dbReference type="InterPro" id="IPR005455">
    <property type="entry name" value="PFN_euk"/>
</dbReference>
<accession>A0A2A2J587</accession>
<dbReference type="EMBL" id="LIAE01010665">
    <property type="protein sequence ID" value="PAV56968.1"/>
    <property type="molecule type" value="Genomic_DNA"/>
</dbReference>
<protein>
    <recommendedName>
        <fullName evidence="7">Profilin</fullName>
    </recommendedName>
</protein>
<dbReference type="InterPro" id="IPR048278">
    <property type="entry name" value="PFN"/>
</dbReference>
<dbReference type="SMART" id="SM00392">
    <property type="entry name" value="PROF"/>
    <property type="match status" value="1"/>
</dbReference>
<keyword evidence="5 7" id="KW-0009">Actin-binding</keyword>
<dbReference type="InterPro" id="IPR036140">
    <property type="entry name" value="PFN_sf"/>
</dbReference>
<evidence type="ECO:0000256" key="2">
    <source>
        <dbReference type="ARBA" id="ARBA00010058"/>
    </source>
</evidence>
<dbReference type="FunFam" id="3.30.450.30:FF:000020">
    <property type="entry name" value="Profilin"/>
    <property type="match status" value="1"/>
</dbReference>
<organism evidence="8 9">
    <name type="scientific">Diploscapter pachys</name>
    <dbReference type="NCBI Taxonomy" id="2018661"/>
    <lineage>
        <taxon>Eukaryota</taxon>
        <taxon>Metazoa</taxon>
        <taxon>Ecdysozoa</taxon>
        <taxon>Nematoda</taxon>
        <taxon>Chromadorea</taxon>
        <taxon>Rhabditida</taxon>
        <taxon>Rhabditina</taxon>
        <taxon>Rhabditomorpha</taxon>
        <taxon>Rhabditoidea</taxon>
        <taxon>Rhabditidae</taxon>
        <taxon>Diploscapter</taxon>
    </lineage>
</organism>
<dbReference type="PRINTS" id="PR00392">
    <property type="entry name" value="PROFILIN"/>
</dbReference>
<comment type="caution">
    <text evidence="8">The sequence shown here is derived from an EMBL/GenBank/DDBJ whole genome shotgun (WGS) entry which is preliminary data.</text>
</comment>
<keyword evidence="9" id="KW-1185">Reference proteome</keyword>
<reference evidence="8 9" key="1">
    <citation type="journal article" date="2017" name="Curr. Biol.">
        <title>Genome architecture and evolution of a unichromosomal asexual nematode.</title>
        <authorList>
            <person name="Fradin H."/>
            <person name="Zegar C."/>
            <person name="Gutwein M."/>
            <person name="Lucas J."/>
            <person name="Kovtun M."/>
            <person name="Corcoran D."/>
            <person name="Baugh L.R."/>
            <person name="Kiontke K."/>
            <person name="Gunsalus K."/>
            <person name="Fitch D.H."/>
            <person name="Piano F."/>
        </authorList>
    </citation>
    <scope>NUCLEOTIDE SEQUENCE [LARGE SCALE GENOMIC DNA]</scope>
    <source>
        <strain evidence="8">PF1309</strain>
    </source>
</reference>
<dbReference type="PANTHER" id="PTHR11604:SF6">
    <property type="entry name" value="PROFILIN-1"/>
    <property type="match status" value="1"/>
</dbReference>
<comment type="subunit">
    <text evidence="3">Occurs in many kinds of cells as a complex with monomeric actin in a 1:1 ratio.</text>
</comment>
<dbReference type="PANTHER" id="PTHR11604">
    <property type="entry name" value="PROFILIN"/>
    <property type="match status" value="1"/>
</dbReference>
<evidence type="ECO:0000256" key="5">
    <source>
        <dbReference type="ARBA" id="ARBA00023203"/>
    </source>
</evidence>